<dbReference type="Proteomes" id="UP001058461">
    <property type="component" value="Chromosome"/>
</dbReference>
<keyword evidence="4" id="KW-1185">Reference proteome</keyword>
<evidence type="ECO:0000256" key="1">
    <source>
        <dbReference type="ARBA" id="ARBA00022729"/>
    </source>
</evidence>
<dbReference type="EMBL" id="CP073347">
    <property type="protein sequence ID" value="UTW12227.1"/>
    <property type="molecule type" value="Genomic_DNA"/>
</dbReference>
<gene>
    <name evidence="3" type="ORF">KDW95_00625</name>
</gene>
<protein>
    <submittedName>
        <fullName evidence="3">TRAP transporter substrate-binding protein</fullName>
    </submittedName>
</protein>
<dbReference type="Gene3D" id="3.40.190.170">
    <property type="entry name" value="Bacterial extracellular solute-binding protein, family 7"/>
    <property type="match status" value="1"/>
</dbReference>
<dbReference type="NCBIfam" id="NF037995">
    <property type="entry name" value="TRAP_S1"/>
    <property type="match status" value="1"/>
</dbReference>
<feature type="signal peptide" evidence="2">
    <location>
        <begin position="1"/>
        <end position="26"/>
    </location>
</feature>
<evidence type="ECO:0000256" key="2">
    <source>
        <dbReference type="SAM" id="SignalP"/>
    </source>
</evidence>
<name>A0ABY5HLU2_9GAMM</name>
<organism evidence="3 4">
    <name type="scientific">Marinobacterium rhizophilum</name>
    <dbReference type="NCBI Taxonomy" id="420402"/>
    <lineage>
        <taxon>Bacteria</taxon>
        <taxon>Pseudomonadati</taxon>
        <taxon>Pseudomonadota</taxon>
        <taxon>Gammaproteobacteria</taxon>
        <taxon>Oceanospirillales</taxon>
        <taxon>Oceanospirillaceae</taxon>
        <taxon>Marinobacterium</taxon>
    </lineage>
</organism>
<dbReference type="InterPro" id="IPR038404">
    <property type="entry name" value="TRAP_DctP_sf"/>
</dbReference>
<accession>A0ABY5HLU2</accession>
<dbReference type="InterPro" id="IPR018389">
    <property type="entry name" value="DctP_fam"/>
</dbReference>
<dbReference type="Pfam" id="PF03480">
    <property type="entry name" value="DctP"/>
    <property type="match status" value="1"/>
</dbReference>
<proteinExistence type="predicted"/>
<reference evidence="3" key="1">
    <citation type="submission" date="2021-04" db="EMBL/GenBank/DDBJ databases">
        <title>Oceanospirillales bacteria with DddD are important DMSP degraders in coastal seawater.</title>
        <authorList>
            <person name="Liu J."/>
        </authorList>
    </citation>
    <scope>NUCLEOTIDE SEQUENCE</scope>
    <source>
        <strain evidence="3">D13-1</strain>
    </source>
</reference>
<dbReference type="CDD" id="cd13665">
    <property type="entry name" value="PBP2_TRAP_Dctp3_4"/>
    <property type="match status" value="1"/>
</dbReference>
<dbReference type="PANTHER" id="PTHR33376">
    <property type="match status" value="1"/>
</dbReference>
<dbReference type="RefSeq" id="WP_255854289.1">
    <property type="nucleotide sequence ID" value="NZ_CP073347.1"/>
</dbReference>
<dbReference type="PANTHER" id="PTHR33376:SF15">
    <property type="entry name" value="BLL6794 PROTEIN"/>
    <property type="match status" value="1"/>
</dbReference>
<evidence type="ECO:0000313" key="3">
    <source>
        <dbReference type="EMBL" id="UTW12227.1"/>
    </source>
</evidence>
<evidence type="ECO:0000313" key="4">
    <source>
        <dbReference type="Proteomes" id="UP001058461"/>
    </source>
</evidence>
<feature type="chain" id="PRO_5046840206" evidence="2">
    <location>
        <begin position="27"/>
        <end position="340"/>
    </location>
</feature>
<keyword evidence="1 2" id="KW-0732">Signal</keyword>
<sequence>MNLKKWAGIAAATTCAIIAPLSLAQAAEVTLRFAHPWPGSSDIHKGLASWAESLNRASDDRIAVELYPAETLAKANKAYDAVASQIADVAATVQGYTANRFPLTQLIELPGMVDSAAQGSCVLQQLYDDGDIASEYQDTHPLFVWTNGPGHLHIKGKAVTKPEDIAGLRIRRPTTVVGQLLEDLGAQPVGMPAPEAYQSIQRGVIDGVAISWDGAKVFRLNEVADHHTELNLYSLSFVVTMNKRVYDKMPADLKAIIDQHSGPEWAQFMARIFDDLDQQSIQDARALNHQVIELDSELHSAWKPALERVTESYLNDLETKGLPARQVYSHAQELSKACAS</sequence>